<reference evidence="1" key="1">
    <citation type="submission" date="2023-04" db="EMBL/GenBank/DDBJ databases">
        <title>A chromosome-level genome assembly of the parasitoid wasp Eretmocerus hayati.</title>
        <authorList>
            <person name="Zhong Y."/>
            <person name="Liu S."/>
            <person name="Liu Y."/>
        </authorList>
    </citation>
    <scope>NUCLEOTIDE SEQUENCE</scope>
    <source>
        <strain evidence="1">ZJU_SS_LIU_2023</strain>
    </source>
</reference>
<accession>A0ACC2PEN2</accession>
<protein>
    <submittedName>
        <fullName evidence="1">Uncharacterized protein</fullName>
    </submittedName>
</protein>
<sequence length="122" mass="13777">MRSIVHSLVVFDAENHQGDRLNAGEIRWHTSMRLIRGAELWAQSARSSAPLEGSIGFDATDSKYRTNKPKAYRTTTNEAMIRATPQLRNREAKHSVILESGILEVMKADERIELPIAYVTLL</sequence>
<dbReference type="EMBL" id="CM056741">
    <property type="protein sequence ID" value="KAJ8681538.1"/>
    <property type="molecule type" value="Genomic_DNA"/>
</dbReference>
<organism evidence="1 2">
    <name type="scientific">Eretmocerus hayati</name>
    <dbReference type="NCBI Taxonomy" id="131215"/>
    <lineage>
        <taxon>Eukaryota</taxon>
        <taxon>Metazoa</taxon>
        <taxon>Ecdysozoa</taxon>
        <taxon>Arthropoda</taxon>
        <taxon>Hexapoda</taxon>
        <taxon>Insecta</taxon>
        <taxon>Pterygota</taxon>
        <taxon>Neoptera</taxon>
        <taxon>Endopterygota</taxon>
        <taxon>Hymenoptera</taxon>
        <taxon>Apocrita</taxon>
        <taxon>Proctotrupomorpha</taxon>
        <taxon>Chalcidoidea</taxon>
        <taxon>Aphelinidae</taxon>
        <taxon>Aphelininae</taxon>
        <taxon>Eretmocerus</taxon>
    </lineage>
</organism>
<evidence type="ECO:0000313" key="1">
    <source>
        <dbReference type="EMBL" id="KAJ8681538.1"/>
    </source>
</evidence>
<dbReference type="Proteomes" id="UP001239111">
    <property type="component" value="Chromosome 1"/>
</dbReference>
<evidence type="ECO:0000313" key="2">
    <source>
        <dbReference type="Proteomes" id="UP001239111"/>
    </source>
</evidence>
<gene>
    <name evidence="1" type="ORF">QAD02_017330</name>
</gene>
<proteinExistence type="predicted"/>
<comment type="caution">
    <text evidence="1">The sequence shown here is derived from an EMBL/GenBank/DDBJ whole genome shotgun (WGS) entry which is preliminary data.</text>
</comment>
<keyword evidence="2" id="KW-1185">Reference proteome</keyword>
<name>A0ACC2PEN2_9HYME</name>